<dbReference type="AlphaFoldDB" id="A0A9D4XDG0"/>
<dbReference type="EMBL" id="JAMSHJ010000004">
    <property type="protein sequence ID" value="KAI5418202.1"/>
    <property type="molecule type" value="Genomic_DNA"/>
</dbReference>
<evidence type="ECO:0000313" key="3">
    <source>
        <dbReference type="Proteomes" id="UP001058974"/>
    </source>
</evidence>
<organism evidence="2 3">
    <name type="scientific">Pisum sativum</name>
    <name type="common">Garden pea</name>
    <name type="synonym">Lathyrus oleraceus</name>
    <dbReference type="NCBI Taxonomy" id="3888"/>
    <lineage>
        <taxon>Eukaryota</taxon>
        <taxon>Viridiplantae</taxon>
        <taxon>Streptophyta</taxon>
        <taxon>Embryophyta</taxon>
        <taxon>Tracheophyta</taxon>
        <taxon>Spermatophyta</taxon>
        <taxon>Magnoliopsida</taxon>
        <taxon>eudicotyledons</taxon>
        <taxon>Gunneridae</taxon>
        <taxon>Pentapetalae</taxon>
        <taxon>rosids</taxon>
        <taxon>fabids</taxon>
        <taxon>Fabales</taxon>
        <taxon>Fabaceae</taxon>
        <taxon>Papilionoideae</taxon>
        <taxon>50 kb inversion clade</taxon>
        <taxon>NPAAA clade</taxon>
        <taxon>Hologalegina</taxon>
        <taxon>IRL clade</taxon>
        <taxon>Fabeae</taxon>
        <taxon>Lathyrus</taxon>
    </lineage>
</organism>
<dbReference type="Proteomes" id="UP001058974">
    <property type="component" value="Chromosome 4"/>
</dbReference>
<proteinExistence type="predicted"/>
<sequence>MKTKAVVVESESDAPCDVTTSMSRKKPSSSRLATSVPEVPIDNVSFHFASSVNRWKYVCHKRLALERELAQNALDCKEIVDLIKEAGLIRTVSQLPKCYETLVKEFIVNLSEECADGRSKEFRKSVKSSQQSKSENGLSKGS</sequence>
<protein>
    <recommendedName>
        <fullName evidence="4">Envelope-like protein</fullName>
    </recommendedName>
</protein>
<feature type="region of interest" description="Disordered" evidence="1">
    <location>
        <begin position="116"/>
        <end position="142"/>
    </location>
</feature>
<evidence type="ECO:0000256" key="1">
    <source>
        <dbReference type="SAM" id="MobiDB-lite"/>
    </source>
</evidence>
<keyword evidence="3" id="KW-1185">Reference proteome</keyword>
<name>A0A9D4XDG0_PEA</name>
<dbReference type="Gramene" id="Psat04G0272800-T1">
    <property type="protein sequence ID" value="KAI5418202.1"/>
    <property type="gene ID" value="KIW84_042728"/>
</dbReference>
<comment type="caution">
    <text evidence="2">The sequence shown here is derived from an EMBL/GenBank/DDBJ whole genome shotgun (WGS) entry which is preliminary data.</text>
</comment>
<evidence type="ECO:0000313" key="2">
    <source>
        <dbReference type="EMBL" id="KAI5418202.1"/>
    </source>
</evidence>
<reference evidence="2 3" key="1">
    <citation type="journal article" date="2022" name="Nat. Genet.">
        <title>Improved pea reference genome and pan-genome highlight genomic features and evolutionary characteristics.</title>
        <authorList>
            <person name="Yang T."/>
            <person name="Liu R."/>
            <person name="Luo Y."/>
            <person name="Hu S."/>
            <person name="Wang D."/>
            <person name="Wang C."/>
            <person name="Pandey M.K."/>
            <person name="Ge S."/>
            <person name="Xu Q."/>
            <person name="Li N."/>
            <person name="Li G."/>
            <person name="Huang Y."/>
            <person name="Saxena R.K."/>
            <person name="Ji Y."/>
            <person name="Li M."/>
            <person name="Yan X."/>
            <person name="He Y."/>
            <person name="Liu Y."/>
            <person name="Wang X."/>
            <person name="Xiang C."/>
            <person name="Varshney R.K."/>
            <person name="Ding H."/>
            <person name="Gao S."/>
            <person name="Zong X."/>
        </authorList>
    </citation>
    <scope>NUCLEOTIDE SEQUENCE [LARGE SCALE GENOMIC DNA]</scope>
    <source>
        <strain evidence="2 3">cv. Zhongwan 6</strain>
    </source>
</reference>
<accession>A0A9D4XDG0</accession>
<gene>
    <name evidence="2" type="ORF">KIW84_042728</name>
</gene>
<evidence type="ECO:0008006" key="4">
    <source>
        <dbReference type="Google" id="ProtNLM"/>
    </source>
</evidence>